<comment type="subcellular location">
    <subcellularLocation>
        <location evidence="2">Cell membrane</location>
        <topology evidence="2">Multi-pass membrane protein</topology>
    </subcellularLocation>
    <subcellularLocation>
        <location evidence="1">Secreted</location>
    </subcellularLocation>
</comment>
<keyword evidence="5" id="KW-0217">Developmental protein</keyword>
<evidence type="ECO:0000256" key="14">
    <source>
        <dbReference type="PROSITE-ProRule" id="PRU00090"/>
    </source>
</evidence>
<dbReference type="InterPro" id="IPR015526">
    <property type="entry name" value="Frizzled/SFRP"/>
</dbReference>
<dbReference type="Pfam" id="PF01392">
    <property type="entry name" value="Fz"/>
    <property type="match status" value="1"/>
</dbReference>
<keyword evidence="9" id="KW-0221">Differentiation</keyword>
<name>A0AAV7A785_ENGPU</name>
<dbReference type="EMBL" id="WNYA01000009">
    <property type="protein sequence ID" value="KAG8557329.1"/>
    <property type="molecule type" value="Genomic_DNA"/>
</dbReference>
<comment type="similarity">
    <text evidence="3">Belongs to the secreted frizzled-related protein (sFRP) family.</text>
</comment>
<dbReference type="Gene3D" id="1.10.2000.10">
    <property type="entry name" value="Frizzled cysteine-rich domain"/>
    <property type="match status" value="1"/>
</dbReference>
<dbReference type="InterPro" id="IPR036790">
    <property type="entry name" value="Frizzled_dom_sf"/>
</dbReference>
<dbReference type="InterPro" id="IPR020067">
    <property type="entry name" value="Frizzled_dom"/>
</dbReference>
<dbReference type="PANTHER" id="PTHR11309">
    <property type="entry name" value="FRIZZLED"/>
    <property type="match status" value="1"/>
</dbReference>
<evidence type="ECO:0000256" key="2">
    <source>
        <dbReference type="ARBA" id="ARBA00004651"/>
    </source>
</evidence>
<evidence type="ECO:0000256" key="15">
    <source>
        <dbReference type="SAM" id="SignalP"/>
    </source>
</evidence>
<feature type="disulfide bond" evidence="14">
    <location>
        <begin position="112"/>
        <end position="136"/>
    </location>
</feature>
<evidence type="ECO:0000256" key="10">
    <source>
        <dbReference type="ARBA" id="ARBA00023040"/>
    </source>
</evidence>
<accession>A0AAV7A785</accession>
<dbReference type="GO" id="GO:2000026">
    <property type="term" value="P:regulation of multicellular organismal development"/>
    <property type="evidence" value="ECO:0007669"/>
    <property type="project" value="UniProtKB-ARBA"/>
</dbReference>
<dbReference type="GO" id="GO:0017147">
    <property type="term" value="F:Wnt-protein binding"/>
    <property type="evidence" value="ECO:0007669"/>
    <property type="project" value="TreeGrafter"/>
</dbReference>
<keyword evidence="19" id="KW-1185">Reference proteome</keyword>
<reference evidence="18" key="1">
    <citation type="thesis" date="2020" institute="ProQuest LLC" country="789 East Eisenhower Parkway, Ann Arbor, MI, USA">
        <title>Comparative Genomics and Chromosome Evolution.</title>
        <authorList>
            <person name="Mudd A.B."/>
        </authorList>
    </citation>
    <scope>NUCLEOTIDE SEQUENCE</scope>
    <source>
        <strain evidence="18">237g6f4</strain>
        <tissue evidence="18">Blood</tissue>
    </source>
</reference>
<evidence type="ECO:0000313" key="19">
    <source>
        <dbReference type="Proteomes" id="UP000824782"/>
    </source>
</evidence>
<dbReference type="GO" id="GO:0060070">
    <property type="term" value="P:canonical Wnt signaling pathway"/>
    <property type="evidence" value="ECO:0007669"/>
    <property type="project" value="TreeGrafter"/>
</dbReference>
<dbReference type="GO" id="GO:0005886">
    <property type="term" value="C:plasma membrane"/>
    <property type="evidence" value="ECO:0007669"/>
    <property type="project" value="UniProtKB-SubCell"/>
</dbReference>
<comment type="caution">
    <text evidence="18">The sequence shown here is derived from an EMBL/GenBank/DDBJ whole genome shotgun (WGS) entry which is preliminary data.</text>
</comment>
<evidence type="ECO:0000256" key="13">
    <source>
        <dbReference type="ARBA" id="ARBA00023224"/>
    </source>
</evidence>
<evidence type="ECO:0000259" key="17">
    <source>
        <dbReference type="PROSITE" id="PS50189"/>
    </source>
</evidence>
<dbReference type="GO" id="GO:0030154">
    <property type="term" value="P:cell differentiation"/>
    <property type="evidence" value="ECO:0007669"/>
    <property type="project" value="UniProtKB-KW"/>
</dbReference>
<feature type="domain" description="FZ" evidence="16">
    <location>
        <begin position="30"/>
        <end position="149"/>
    </location>
</feature>
<dbReference type="PROSITE" id="PS50189">
    <property type="entry name" value="NTR"/>
    <property type="match status" value="1"/>
</dbReference>
<evidence type="ECO:0000256" key="8">
    <source>
        <dbReference type="ARBA" id="ARBA00022729"/>
    </source>
</evidence>
<keyword evidence="12" id="KW-0325">Glycoprotein</keyword>
<feature type="domain" description="NTR" evidence="17">
    <location>
        <begin position="166"/>
        <end position="292"/>
    </location>
</feature>
<keyword evidence="10" id="KW-0675">Receptor</keyword>
<dbReference type="GO" id="GO:0005615">
    <property type="term" value="C:extracellular space"/>
    <property type="evidence" value="ECO:0007669"/>
    <property type="project" value="TreeGrafter"/>
</dbReference>
<keyword evidence="13" id="KW-0807">Transducer</keyword>
<dbReference type="AlphaFoldDB" id="A0AAV7A785"/>
<evidence type="ECO:0000256" key="12">
    <source>
        <dbReference type="ARBA" id="ARBA00023180"/>
    </source>
</evidence>
<keyword evidence="11 14" id="KW-1015">Disulfide bond</keyword>
<comment type="caution">
    <text evidence="14">Lacks conserved residue(s) required for the propagation of feature annotation.</text>
</comment>
<evidence type="ECO:0000256" key="4">
    <source>
        <dbReference type="ARBA" id="ARBA00020517"/>
    </source>
</evidence>
<evidence type="ECO:0000313" key="18">
    <source>
        <dbReference type="EMBL" id="KAG8557329.1"/>
    </source>
</evidence>
<gene>
    <name evidence="18" type="ORF">GDO81_018413</name>
</gene>
<dbReference type="CDD" id="cd03580">
    <property type="entry name" value="NTR_Sfrp1_like"/>
    <property type="match status" value="1"/>
</dbReference>
<feature type="disulfide bond" evidence="14">
    <location>
        <begin position="45"/>
        <end position="91"/>
    </location>
</feature>
<keyword evidence="7" id="KW-0879">Wnt signaling pathway</keyword>
<dbReference type="FunFam" id="1.10.2000.10:FF:000001">
    <property type="entry name" value="secreted frizzled-related protein 2"/>
    <property type="match status" value="1"/>
</dbReference>
<dbReference type="GO" id="GO:0035567">
    <property type="term" value="P:non-canonical Wnt signaling pathway"/>
    <property type="evidence" value="ECO:0007669"/>
    <property type="project" value="TreeGrafter"/>
</dbReference>
<feature type="chain" id="PRO_5043473616" description="Secreted frizzled-related protein 1" evidence="15">
    <location>
        <begin position="24"/>
        <end position="294"/>
    </location>
</feature>
<dbReference type="SUPFAM" id="SSF50242">
    <property type="entry name" value="TIMP-like"/>
    <property type="match status" value="1"/>
</dbReference>
<organism evidence="18 19">
    <name type="scientific">Engystomops pustulosus</name>
    <name type="common">Tungara frog</name>
    <name type="synonym">Physalaemus pustulosus</name>
    <dbReference type="NCBI Taxonomy" id="76066"/>
    <lineage>
        <taxon>Eukaryota</taxon>
        <taxon>Metazoa</taxon>
        <taxon>Chordata</taxon>
        <taxon>Craniata</taxon>
        <taxon>Vertebrata</taxon>
        <taxon>Euteleostomi</taxon>
        <taxon>Amphibia</taxon>
        <taxon>Batrachia</taxon>
        <taxon>Anura</taxon>
        <taxon>Neobatrachia</taxon>
        <taxon>Hyloidea</taxon>
        <taxon>Leptodactylidae</taxon>
        <taxon>Leiuperinae</taxon>
        <taxon>Engystomops</taxon>
    </lineage>
</organism>
<evidence type="ECO:0000259" key="16">
    <source>
        <dbReference type="PROSITE" id="PS50038"/>
    </source>
</evidence>
<evidence type="ECO:0000256" key="5">
    <source>
        <dbReference type="ARBA" id="ARBA00022473"/>
    </source>
</evidence>
<dbReference type="GO" id="GO:0004930">
    <property type="term" value="F:G protein-coupled receptor activity"/>
    <property type="evidence" value="ECO:0007669"/>
    <property type="project" value="UniProtKB-KW"/>
</dbReference>
<dbReference type="PROSITE" id="PS51257">
    <property type="entry name" value="PROKAR_LIPOPROTEIN"/>
    <property type="match status" value="1"/>
</dbReference>
<keyword evidence="8 15" id="KW-0732">Signal</keyword>
<keyword evidence="6" id="KW-0964">Secreted</keyword>
<evidence type="ECO:0000256" key="11">
    <source>
        <dbReference type="ARBA" id="ARBA00023157"/>
    </source>
</evidence>
<protein>
    <recommendedName>
        <fullName evidence="4">Secreted frizzled-related protein 1</fullName>
    </recommendedName>
</protein>
<dbReference type="InterPro" id="IPR001134">
    <property type="entry name" value="Netrin_domain"/>
</dbReference>
<evidence type="ECO:0000256" key="7">
    <source>
        <dbReference type="ARBA" id="ARBA00022687"/>
    </source>
</evidence>
<keyword evidence="10" id="KW-0297">G-protein coupled receptor</keyword>
<dbReference type="SUPFAM" id="SSF63501">
    <property type="entry name" value="Frizzled cysteine-rich domain"/>
    <property type="match status" value="1"/>
</dbReference>
<feature type="signal peptide" evidence="15">
    <location>
        <begin position="1"/>
        <end position="23"/>
    </location>
</feature>
<evidence type="ECO:0000256" key="3">
    <source>
        <dbReference type="ARBA" id="ARBA00010054"/>
    </source>
</evidence>
<sequence>MRARPGWRQLIFLLSFLSCGSVAMYVDFVSSSSRCMTIPRHMPLCHGIGYTEMRIPNLLEHETMAEAVQQSSSWLPLLARECHPDARIFLCSLFAPICLDGDRIIKPCRSLCEAVRNSCAPIMACYGYPWPEILKCEQFPIDHGMCISTITNDTSNSGRSVPRASCRDCELDEASSAKEILDTFCANDFTAKVRITKRNTTSSSVSDFDMDSRVDIIKHGPLSRGDVFPRLQQWLDLDATCVQNIMRGTRTGTYVISGDMQDDKVVVHNAYAWQKRNKNLHFAVKKWKHHRCRL</sequence>
<dbReference type="FunFam" id="2.40.50.120:FF:000003">
    <property type="entry name" value="Secreted frizzled-related protein 1"/>
    <property type="match status" value="1"/>
</dbReference>
<dbReference type="PANTHER" id="PTHR11309:SF133">
    <property type="entry name" value="SECRETED FRIZZLED-RELATED PROTEIN 5"/>
    <property type="match status" value="1"/>
</dbReference>
<evidence type="ECO:0000256" key="1">
    <source>
        <dbReference type="ARBA" id="ARBA00004613"/>
    </source>
</evidence>
<evidence type="ECO:0000256" key="6">
    <source>
        <dbReference type="ARBA" id="ARBA00022525"/>
    </source>
</evidence>
<dbReference type="PROSITE" id="PS50038">
    <property type="entry name" value="FZ"/>
    <property type="match status" value="1"/>
</dbReference>
<dbReference type="SMART" id="SM00063">
    <property type="entry name" value="FRI"/>
    <property type="match status" value="1"/>
</dbReference>
<dbReference type="Proteomes" id="UP000824782">
    <property type="component" value="Unassembled WGS sequence"/>
</dbReference>
<evidence type="ECO:0000256" key="9">
    <source>
        <dbReference type="ARBA" id="ARBA00022782"/>
    </source>
</evidence>
<proteinExistence type="inferred from homology"/>
<dbReference type="InterPro" id="IPR008993">
    <property type="entry name" value="TIMP-like_OB-fold"/>
</dbReference>